<name>A0ABP5ALR2_9ACTN</name>
<dbReference type="Gene3D" id="3.30.300.50">
    <property type="match status" value="2"/>
</dbReference>
<dbReference type="RefSeq" id="WP_344262121.1">
    <property type="nucleotide sequence ID" value="NZ_BAAAMJ010000029.1"/>
</dbReference>
<keyword evidence="3 8" id="KW-0732">Signal</keyword>
<evidence type="ECO:0000256" key="1">
    <source>
        <dbReference type="ARBA" id="ARBA00007664"/>
    </source>
</evidence>
<evidence type="ECO:0000259" key="9">
    <source>
        <dbReference type="Pfam" id="PF02983"/>
    </source>
</evidence>
<dbReference type="Pfam" id="PF02983">
    <property type="entry name" value="Pro_Al_protease"/>
    <property type="match status" value="1"/>
</dbReference>
<keyword evidence="4" id="KW-0378">Hydrolase</keyword>
<feature type="chain" id="PRO_5045824490" evidence="8">
    <location>
        <begin position="28"/>
        <end position="385"/>
    </location>
</feature>
<keyword evidence="6" id="KW-0865">Zymogen</keyword>
<evidence type="ECO:0000313" key="10">
    <source>
        <dbReference type="EMBL" id="GAA1917348.1"/>
    </source>
</evidence>
<dbReference type="InterPro" id="IPR004236">
    <property type="entry name" value="Pept_S1_alpha_lytic"/>
</dbReference>
<evidence type="ECO:0000256" key="7">
    <source>
        <dbReference type="ARBA" id="ARBA00023157"/>
    </source>
</evidence>
<comment type="caution">
    <text evidence="10">The sequence shown here is derived from an EMBL/GenBank/DDBJ whole genome shotgun (WGS) entry which is preliminary data.</text>
</comment>
<evidence type="ECO:0000256" key="2">
    <source>
        <dbReference type="ARBA" id="ARBA00022670"/>
    </source>
</evidence>
<dbReference type="SUPFAM" id="SSF54806">
    <property type="entry name" value="Alpha-lytic protease prodomain"/>
    <property type="match status" value="1"/>
</dbReference>
<dbReference type="Proteomes" id="UP001501303">
    <property type="component" value="Unassembled WGS sequence"/>
</dbReference>
<dbReference type="InterPro" id="IPR009003">
    <property type="entry name" value="Peptidase_S1_PA"/>
</dbReference>
<reference evidence="11" key="1">
    <citation type="journal article" date="2019" name="Int. J. Syst. Evol. Microbiol.">
        <title>The Global Catalogue of Microorganisms (GCM) 10K type strain sequencing project: providing services to taxonomists for standard genome sequencing and annotation.</title>
        <authorList>
            <consortium name="The Broad Institute Genomics Platform"/>
            <consortium name="The Broad Institute Genome Sequencing Center for Infectious Disease"/>
            <person name="Wu L."/>
            <person name="Ma J."/>
        </authorList>
    </citation>
    <scope>NUCLEOTIDE SEQUENCE [LARGE SCALE GENOMIC DNA]</scope>
    <source>
        <strain evidence="11">JCM 13581</strain>
    </source>
</reference>
<evidence type="ECO:0000256" key="6">
    <source>
        <dbReference type="ARBA" id="ARBA00023145"/>
    </source>
</evidence>
<dbReference type="CDD" id="cd21112">
    <property type="entry name" value="alphaLP-like"/>
    <property type="match status" value="1"/>
</dbReference>
<dbReference type="PRINTS" id="PR00861">
    <property type="entry name" value="ALYTICPTASE"/>
</dbReference>
<keyword evidence="11" id="KW-1185">Reference proteome</keyword>
<gene>
    <name evidence="10" type="ORF">GCM10009716_28030</name>
</gene>
<evidence type="ECO:0000256" key="3">
    <source>
        <dbReference type="ARBA" id="ARBA00022729"/>
    </source>
</evidence>
<sequence length="385" mass="39759">MRHRRRVAIGSVLAATALTLTAIPSIAAAEAPSSVSADKAVEMPAGMLKAMERDLGLSASEAKVRVAEEQEAALTNEALADLDSYAGGWLAEGTTDLVVATADRAEAAEIRAAGAKVQVVEHSLAELESVQATLDAAAQDNPNTDVPVWYVDVTSNTVVVQATDVAAGKAFVKASGVDAKTVKVVKSKEQPKPLYSLIGGDAYYINSSGRCSVGFSVYQGSTPGFATAGHCGSVGASTQGYNRVSQGTFRGSWFPGRDMAWVAVNSNWTPTSWVRVSSTTGVRVTGSTQQPVGASICRSGSTTGWHCGTIQQHNTSVTYPEGTITGVTRTSVCAEPGDSGGSYISGSQAQGVTSGGSGNCRTGGTTYHQPINPILSQYGLTLVRS</sequence>
<dbReference type="InterPro" id="IPR001316">
    <property type="entry name" value="Pept_S1A_streptogrisin"/>
</dbReference>
<dbReference type="SUPFAM" id="SSF50494">
    <property type="entry name" value="Trypsin-like serine proteases"/>
    <property type="match status" value="1"/>
</dbReference>
<dbReference type="EMBL" id="BAAAMJ010000029">
    <property type="protein sequence ID" value="GAA1917348.1"/>
    <property type="molecule type" value="Genomic_DNA"/>
</dbReference>
<evidence type="ECO:0000256" key="4">
    <source>
        <dbReference type="ARBA" id="ARBA00022801"/>
    </source>
</evidence>
<evidence type="ECO:0000313" key="11">
    <source>
        <dbReference type="Proteomes" id="UP001501303"/>
    </source>
</evidence>
<keyword evidence="7" id="KW-1015">Disulfide bond</keyword>
<feature type="signal peptide" evidence="8">
    <location>
        <begin position="1"/>
        <end position="27"/>
    </location>
</feature>
<dbReference type="GO" id="GO:0006508">
    <property type="term" value="P:proteolysis"/>
    <property type="evidence" value="ECO:0007669"/>
    <property type="project" value="UniProtKB-KW"/>
</dbReference>
<keyword evidence="2 10" id="KW-0645">Protease</keyword>
<comment type="similarity">
    <text evidence="1">Belongs to the peptidase S1 family.</text>
</comment>
<dbReference type="PIRSF" id="PIRSF001134">
    <property type="entry name" value="Streptogrisin"/>
    <property type="match status" value="1"/>
</dbReference>
<feature type="domain" description="Peptidase S1A alpha-lytic prodomain" evidence="9">
    <location>
        <begin position="122"/>
        <end position="179"/>
    </location>
</feature>
<dbReference type="GO" id="GO:0008233">
    <property type="term" value="F:peptidase activity"/>
    <property type="evidence" value="ECO:0007669"/>
    <property type="project" value="UniProtKB-KW"/>
</dbReference>
<protein>
    <submittedName>
        <fullName evidence="10">Alpha-lytic protease prodomain-containing protein</fullName>
    </submittedName>
</protein>
<dbReference type="InterPro" id="IPR035070">
    <property type="entry name" value="Streptogrisin_prodomain"/>
</dbReference>
<proteinExistence type="inferred from homology"/>
<accession>A0ABP5ALR2</accession>
<dbReference type="InterPro" id="IPR037295">
    <property type="entry name" value="Alpha-lytic_protease_prodomain"/>
</dbReference>
<keyword evidence="5" id="KW-0720">Serine protease</keyword>
<evidence type="ECO:0000256" key="8">
    <source>
        <dbReference type="SAM" id="SignalP"/>
    </source>
</evidence>
<evidence type="ECO:0000256" key="5">
    <source>
        <dbReference type="ARBA" id="ARBA00022825"/>
    </source>
</evidence>
<dbReference type="Gene3D" id="2.40.10.10">
    <property type="entry name" value="Trypsin-like serine proteases"/>
    <property type="match status" value="2"/>
</dbReference>
<organism evidence="10 11">
    <name type="scientific">Streptomyces sodiiphilus</name>
    <dbReference type="NCBI Taxonomy" id="226217"/>
    <lineage>
        <taxon>Bacteria</taxon>
        <taxon>Bacillati</taxon>
        <taxon>Actinomycetota</taxon>
        <taxon>Actinomycetes</taxon>
        <taxon>Kitasatosporales</taxon>
        <taxon>Streptomycetaceae</taxon>
        <taxon>Streptomyces</taxon>
    </lineage>
</organism>
<dbReference type="InterPro" id="IPR043504">
    <property type="entry name" value="Peptidase_S1_PA_chymotrypsin"/>
</dbReference>